<gene>
    <name evidence="2" type="primary">PowCR01_000183000</name>
    <name evidence="2" type="ORF">POWCR01_000183000</name>
</gene>
<dbReference type="OrthoDB" id="379802at2759"/>
<reference evidence="2 3" key="1">
    <citation type="submission" date="2016-06" db="EMBL/GenBank/DDBJ databases">
        <authorList>
            <consortium name="Pathogen Informatics"/>
        </authorList>
    </citation>
    <scope>NUCLEOTIDE SEQUENCE [LARGE SCALE GENOMIC DNA]</scope>
</reference>
<sequence>MSYFTEEKLENLLKGLPTYKIYAEFDKDVSNASNFSTECAEVNSFEGQYPEVSKLCAKIAKNFQDFSNIKSMITSGDDHILYLIYWAYNAIRKFFISNFKEVPMHLPEKLLNVANKSYHKKHNKYIITGYSHNFFEKTEEKDLFDYFTNFDQLIINIKNDNYNCDKYCAYVAYIKEIYEKHQFSEKYDCCVMFDCDEDYFKCDAKYKPHDLLSELKNKFQATAKVYEKAVQPKINQQEVSCPHSDQVRNSLGQCERINHTSDVVRNPGKEDYRDSSPFIQTSKGTGIFAHLFNAFYDYSENSYDTPRPNFFRISAVIVLILGLFFLSSFYFKFTSLGSRFNKNNRGKNEFMYNKYEEDFKHLMLHDSDNSYINMLDERLHVAYCPNNEECEMIYNNNVRKRIN</sequence>
<accession>A0A1C3KJK8</accession>
<proteinExistence type="predicted"/>
<feature type="transmembrane region" description="Helical" evidence="1">
    <location>
        <begin position="310"/>
        <end position="331"/>
    </location>
</feature>
<organism evidence="2 3">
    <name type="scientific">Plasmodium ovale</name>
    <name type="common">malaria parasite P. ovale</name>
    <dbReference type="NCBI Taxonomy" id="36330"/>
    <lineage>
        <taxon>Eukaryota</taxon>
        <taxon>Sar</taxon>
        <taxon>Alveolata</taxon>
        <taxon>Apicomplexa</taxon>
        <taxon>Aconoidasida</taxon>
        <taxon>Haemosporida</taxon>
        <taxon>Plasmodiidae</taxon>
        <taxon>Plasmodium</taxon>
        <taxon>Plasmodium (Plasmodium)</taxon>
    </lineage>
</organism>
<keyword evidence="1" id="KW-1133">Transmembrane helix</keyword>
<evidence type="ECO:0000313" key="2">
    <source>
        <dbReference type="EMBL" id="SBT74089.1"/>
    </source>
</evidence>
<dbReference type="InterPro" id="IPR008780">
    <property type="entry name" value="Plasmodium_Vir"/>
</dbReference>
<dbReference type="EMBL" id="FLRJ01000636">
    <property type="protein sequence ID" value="SBT74089.1"/>
    <property type="molecule type" value="Genomic_DNA"/>
</dbReference>
<name>A0A1C3KJK8_PLAOA</name>
<keyword evidence="1" id="KW-0812">Transmembrane</keyword>
<keyword evidence="1" id="KW-0472">Membrane</keyword>
<dbReference type="Proteomes" id="UP000243200">
    <property type="component" value="Unassembled WGS sequence"/>
</dbReference>
<evidence type="ECO:0000313" key="3">
    <source>
        <dbReference type="Proteomes" id="UP000243200"/>
    </source>
</evidence>
<protein>
    <submittedName>
        <fullName evidence="2">PIR protein</fullName>
    </submittedName>
</protein>
<dbReference type="Pfam" id="PF05795">
    <property type="entry name" value="Plasmodium_Vir"/>
    <property type="match status" value="1"/>
</dbReference>
<evidence type="ECO:0000256" key="1">
    <source>
        <dbReference type="SAM" id="Phobius"/>
    </source>
</evidence>
<dbReference type="AlphaFoldDB" id="A0A1C3KJK8"/>
<dbReference type="VEuPathDB" id="PlasmoDB:PocGH01_00018700"/>
<dbReference type="VEuPathDB" id="PlasmoDB:POWCR01_000183000"/>